<reference evidence="1" key="1">
    <citation type="journal article" date="2019" name="PLoS Negl. Trop. Dis.">
        <title>Revisiting the worldwide diversity of Leptospira species in the environment.</title>
        <authorList>
            <person name="Vincent A.T."/>
            <person name="Schiettekatte O."/>
            <person name="Bourhy P."/>
            <person name="Veyrier F.J."/>
            <person name="Picardeau M."/>
        </authorList>
    </citation>
    <scope>NUCLEOTIDE SEQUENCE [LARGE SCALE GENOMIC DNA]</scope>
    <source>
        <strain evidence="1">201702476</strain>
    </source>
</reference>
<accession>A0A4V3JRE9</accession>
<dbReference type="Proteomes" id="UP000297693">
    <property type="component" value="Unassembled WGS sequence"/>
</dbReference>
<keyword evidence="2" id="KW-1185">Reference proteome</keyword>
<dbReference type="Gene3D" id="2.130.10.10">
    <property type="entry name" value="YVTN repeat-like/Quinoprotein amine dehydrogenase"/>
    <property type="match status" value="1"/>
</dbReference>
<organism evidence="1 2">
    <name type="scientific">Leptospira ognonensis</name>
    <dbReference type="NCBI Taxonomy" id="2484945"/>
    <lineage>
        <taxon>Bacteria</taxon>
        <taxon>Pseudomonadati</taxon>
        <taxon>Spirochaetota</taxon>
        <taxon>Spirochaetia</taxon>
        <taxon>Leptospirales</taxon>
        <taxon>Leptospiraceae</taxon>
        <taxon>Leptospira</taxon>
    </lineage>
</organism>
<name>A0A4V3JRE9_9LEPT</name>
<evidence type="ECO:0000313" key="2">
    <source>
        <dbReference type="Proteomes" id="UP000297693"/>
    </source>
</evidence>
<dbReference type="EMBL" id="RQGD01000023">
    <property type="protein sequence ID" value="TGL59775.1"/>
    <property type="molecule type" value="Genomic_DNA"/>
</dbReference>
<dbReference type="SUPFAM" id="SSF82171">
    <property type="entry name" value="DPP6 N-terminal domain-like"/>
    <property type="match status" value="1"/>
</dbReference>
<evidence type="ECO:0008006" key="3">
    <source>
        <dbReference type="Google" id="ProtNLM"/>
    </source>
</evidence>
<protein>
    <recommendedName>
        <fullName evidence="3">WD40 repeat domain-containing protein</fullName>
    </recommendedName>
</protein>
<dbReference type="AlphaFoldDB" id="A0A4V3JRE9"/>
<sequence length="437" mass="49091">MVIPIVLLLSILLSAETSRYFENSPFRSEKVDPKIAWQIQNSLVLDTNGENIFSFQYLPDGKSIILGTTDFNLYRIQLKDGSQIWKANAKMMFQKEYDGPAIFDISPDGKSFLSFGQTDPNIQASERFLVLRSTDNGQIQKSFPVIQSEFHSLTAAIDYRFPGEEEAKQREEAELGMNWIMTIDRAVFIHGGKRILASYKHNMEGPNFYDRRFIIYDTKSGKALLDYQLTCDPETANWDQPAGFEIAHFQLPFVYSENRKSILFGTAHGRIIEITEQTMIKNKNTSLVENKLAGDVLFIPLSESEDLATKDRQTIRSLSISPDNRYLFISAGVESGYIQFHVFDLKIKKEIFISSKVEAGKIISASNDFIVIGGNHSSNDFYIIHASKGTLVFSNVGLESNLSTSNFASNPVGKEVIAVSGGNKISFLRPPGPLTPW</sequence>
<comment type="caution">
    <text evidence="1">The sequence shown here is derived from an EMBL/GenBank/DDBJ whole genome shotgun (WGS) entry which is preliminary data.</text>
</comment>
<dbReference type="InterPro" id="IPR015943">
    <property type="entry name" value="WD40/YVTN_repeat-like_dom_sf"/>
</dbReference>
<evidence type="ECO:0000313" key="1">
    <source>
        <dbReference type="EMBL" id="TGL59775.1"/>
    </source>
</evidence>
<proteinExistence type="predicted"/>
<dbReference type="OrthoDB" id="314564at2"/>
<gene>
    <name evidence="1" type="ORF">EHQ58_08270</name>
</gene>